<dbReference type="InterPro" id="IPR051159">
    <property type="entry name" value="Hexapeptide_acetyltransf"/>
</dbReference>
<dbReference type="Gene3D" id="2.160.10.10">
    <property type="entry name" value="Hexapeptide repeat proteins"/>
    <property type="match status" value="1"/>
</dbReference>
<evidence type="ECO:0000313" key="4">
    <source>
        <dbReference type="Proteomes" id="UP000032408"/>
    </source>
</evidence>
<protein>
    <submittedName>
        <fullName evidence="3">Acetyltransferase (Isoleucine patch superfamily)</fullName>
    </submittedName>
</protein>
<organism evidence="3 4">
    <name type="scientific">Nitrosopumilus adriaticus</name>
    <dbReference type="NCBI Taxonomy" id="1580092"/>
    <lineage>
        <taxon>Archaea</taxon>
        <taxon>Nitrososphaerota</taxon>
        <taxon>Nitrososphaeria</taxon>
        <taxon>Nitrosopumilales</taxon>
        <taxon>Nitrosopumilaceae</taxon>
        <taxon>Nitrosopumilus</taxon>
    </lineage>
</organism>
<dbReference type="HOGENOM" id="CLU_051638_12_0_2"/>
<dbReference type="Pfam" id="PF14602">
    <property type="entry name" value="Hexapep_2"/>
    <property type="match status" value="1"/>
</dbReference>
<dbReference type="GO" id="GO:0008374">
    <property type="term" value="F:O-acyltransferase activity"/>
    <property type="evidence" value="ECO:0007669"/>
    <property type="project" value="TreeGrafter"/>
</dbReference>
<dbReference type="OrthoDB" id="1475at2157"/>
<dbReference type="KEGG" id="nin:NADRNF5_2128"/>
<dbReference type="InterPro" id="IPR001451">
    <property type="entry name" value="Hexapep"/>
</dbReference>
<dbReference type="EMBL" id="CP011070">
    <property type="protein sequence ID" value="AJW71801.1"/>
    <property type="molecule type" value="Genomic_DNA"/>
</dbReference>
<keyword evidence="4" id="KW-1185">Reference proteome</keyword>
<gene>
    <name evidence="3" type="ORF">NADRNF5_2128</name>
</gene>
<dbReference type="STRING" id="1580092.NADRNF5_2128"/>
<dbReference type="PANTHER" id="PTHR23416:SF23">
    <property type="entry name" value="ACETYLTRANSFERASE C18B11.09C-RELATED"/>
    <property type="match status" value="1"/>
</dbReference>
<dbReference type="AlphaFoldDB" id="A0A0D5C530"/>
<proteinExistence type="inferred from homology"/>
<dbReference type="CDD" id="cd04647">
    <property type="entry name" value="LbH_MAT_like"/>
    <property type="match status" value="1"/>
</dbReference>
<name>A0A0D5C530_9ARCH</name>
<dbReference type="InterPro" id="IPR011004">
    <property type="entry name" value="Trimer_LpxA-like_sf"/>
</dbReference>
<dbReference type="Proteomes" id="UP000032408">
    <property type="component" value="Chromosome"/>
</dbReference>
<comment type="similarity">
    <text evidence="1">Belongs to the transferase hexapeptide repeat family.</text>
</comment>
<keyword evidence="2 3" id="KW-0808">Transferase</keyword>
<dbReference type="PANTHER" id="PTHR23416">
    <property type="entry name" value="SIALIC ACID SYNTHASE-RELATED"/>
    <property type="match status" value="1"/>
</dbReference>
<sequence>MTNSDNFKTNERELMEYYGHKGISGKIKLRMKFLKSWIFHSLAYSSPLPSWSIKFQRIRGVRIGENCHISPYVLIDLLHPELIKIEDNVTISSNSMIFAHVNPSANDFLKNHGYPRTIKPITIKKGAVISVGCIIIAGITIGENAIVGAGSVVTQDVPDYCVVVGNPARVVKKIDH</sequence>
<evidence type="ECO:0000313" key="3">
    <source>
        <dbReference type="EMBL" id="AJW71801.1"/>
    </source>
</evidence>
<evidence type="ECO:0000256" key="2">
    <source>
        <dbReference type="ARBA" id="ARBA00022679"/>
    </source>
</evidence>
<dbReference type="RefSeq" id="WP_048118366.1">
    <property type="nucleotide sequence ID" value="NZ_CP011070.1"/>
</dbReference>
<accession>A0A0D5C530</accession>
<dbReference type="SUPFAM" id="SSF51161">
    <property type="entry name" value="Trimeric LpxA-like enzymes"/>
    <property type="match status" value="1"/>
</dbReference>
<reference evidence="4" key="1">
    <citation type="submission" date="2015-03" db="EMBL/GenBank/DDBJ databases">
        <title>Characterization of two novel Thaumarchaeota isolated from the Northern Adriatic Sea.</title>
        <authorList>
            <person name="Bayer B."/>
            <person name="Vojvoda J."/>
            <person name="Offre P."/>
            <person name="Srivastava A."/>
            <person name="Elisabeth N."/>
            <person name="Garcia J.A.L."/>
            <person name="Schleper C."/>
            <person name="Herndl G.J."/>
        </authorList>
    </citation>
    <scope>NUCLEOTIDE SEQUENCE [LARGE SCALE GENOMIC DNA]</scope>
    <source>
        <strain evidence="4">NF5</strain>
    </source>
</reference>
<evidence type="ECO:0000256" key="1">
    <source>
        <dbReference type="ARBA" id="ARBA00007274"/>
    </source>
</evidence>
<dbReference type="GeneID" id="24821295"/>
<reference evidence="3 4" key="2">
    <citation type="journal article" date="2016" name="ISME J.">
        <title>Physiological and genomic characterization of two novel marine thaumarchaeal strains indicates niche differentiation.</title>
        <authorList>
            <person name="Bayer B."/>
            <person name="Vojvoda J."/>
            <person name="Offre P."/>
            <person name="Alves R.J."/>
            <person name="Elisabeth N.H."/>
            <person name="Garcia J.A."/>
            <person name="Volland J.M."/>
            <person name="Srivastava A."/>
            <person name="Schleper C."/>
            <person name="Herndl G.J."/>
        </authorList>
    </citation>
    <scope>NUCLEOTIDE SEQUENCE [LARGE SCALE GENOMIC DNA]</scope>
    <source>
        <strain evidence="3 4">NF5</strain>
    </source>
</reference>